<keyword evidence="5 10" id="KW-0472">Membrane</keyword>
<dbReference type="AlphaFoldDB" id="A0AAW2YJ12"/>
<dbReference type="EC" id="2.3.1.225" evidence="10"/>
<evidence type="ECO:0000256" key="11">
    <source>
        <dbReference type="SAM" id="MobiDB-lite"/>
    </source>
</evidence>
<dbReference type="GO" id="GO:0005794">
    <property type="term" value="C:Golgi apparatus"/>
    <property type="evidence" value="ECO:0007669"/>
    <property type="project" value="TreeGrafter"/>
</dbReference>
<feature type="transmembrane region" description="Helical" evidence="10">
    <location>
        <begin position="96"/>
        <end position="120"/>
    </location>
</feature>
<dbReference type="InterPro" id="IPR001594">
    <property type="entry name" value="Palmitoyltrfase_DHHC"/>
</dbReference>
<dbReference type="Proteomes" id="UP001431209">
    <property type="component" value="Unassembled WGS sequence"/>
</dbReference>
<evidence type="ECO:0000256" key="6">
    <source>
        <dbReference type="ARBA" id="ARBA00023139"/>
    </source>
</evidence>
<evidence type="ECO:0000259" key="12">
    <source>
        <dbReference type="Pfam" id="PF01529"/>
    </source>
</evidence>
<keyword evidence="3 10" id="KW-0812">Transmembrane</keyword>
<keyword evidence="2 10" id="KW-0808">Transferase</keyword>
<dbReference type="InterPro" id="IPR039859">
    <property type="entry name" value="PFA4/ZDH16/20/ERF2-like"/>
</dbReference>
<name>A0AAW2YJ12_9EUKA</name>
<reference evidence="13 15" key="1">
    <citation type="submission" date="2024-03" db="EMBL/GenBank/DDBJ databases">
        <title>The Acrasis kona genome and developmental transcriptomes reveal deep origins of eukaryotic multicellular pathways.</title>
        <authorList>
            <person name="Sheikh S."/>
            <person name="Fu C.-J."/>
            <person name="Brown M.W."/>
            <person name="Baldauf S.L."/>
        </authorList>
    </citation>
    <scope>NUCLEOTIDE SEQUENCE [LARGE SCALE GENOMIC DNA]</scope>
    <source>
        <strain evidence="13 15">ATCC MYA-3509</strain>
    </source>
</reference>
<accession>A0AAW2YJ12</accession>
<dbReference type="GO" id="GO:0006612">
    <property type="term" value="P:protein targeting to membrane"/>
    <property type="evidence" value="ECO:0007669"/>
    <property type="project" value="TreeGrafter"/>
</dbReference>
<dbReference type="EMBL" id="JAOPGA020000124">
    <property type="protein sequence ID" value="KAL0476965.1"/>
    <property type="molecule type" value="Genomic_DNA"/>
</dbReference>
<feature type="transmembrane region" description="Helical" evidence="10">
    <location>
        <begin position="287"/>
        <end position="313"/>
    </location>
</feature>
<dbReference type="PANTHER" id="PTHR22883">
    <property type="entry name" value="ZINC FINGER DHHC DOMAIN CONTAINING PROTEIN"/>
    <property type="match status" value="1"/>
</dbReference>
<comment type="similarity">
    <text evidence="10">Belongs to the DHHC palmitoyltransferase family.</text>
</comment>
<keyword evidence="8 10" id="KW-0012">Acyltransferase</keyword>
<comment type="catalytic activity">
    <reaction evidence="9 10">
        <text>L-cysteinyl-[protein] + hexadecanoyl-CoA = S-hexadecanoyl-L-cysteinyl-[protein] + CoA</text>
        <dbReference type="Rhea" id="RHEA:36683"/>
        <dbReference type="Rhea" id="RHEA-COMP:10131"/>
        <dbReference type="Rhea" id="RHEA-COMP:11032"/>
        <dbReference type="ChEBI" id="CHEBI:29950"/>
        <dbReference type="ChEBI" id="CHEBI:57287"/>
        <dbReference type="ChEBI" id="CHEBI:57379"/>
        <dbReference type="ChEBI" id="CHEBI:74151"/>
        <dbReference type="EC" id="2.3.1.225"/>
    </reaction>
</comment>
<dbReference type="GO" id="GO:0019706">
    <property type="term" value="F:protein-cysteine S-palmitoyltransferase activity"/>
    <property type="evidence" value="ECO:0007669"/>
    <property type="project" value="UniProtKB-EC"/>
</dbReference>
<feature type="region of interest" description="Disordered" evidence="11">
    <location>
        <begin position="1"/>
        <end position="30"/>
    </location>
</feature>
<dbReference type="PANTHER" id="PTHR22883:SF43">
    <property type="entry name" value="PALMITOYLTRANSFERASE APP"/>
    <property type="match status" value="1"/>
</dbReference>
<keyword evidence="6" id="KW-0564">Palmitate</keyword>
<evidence type="ECO:0000313" key="14">
    <source>
        <dbReference type="EMBL" id="KAL0481248.1"/>
    </source>
</evidence>
<evidence type="ECO:0000256" key="1">
    <source>
        <dbReference type="ARBA" id="ARBA00004127"/>
    </source>
</evidence>
<keyword evidence="15" id="KW-1185">Reference proteome</keyword>
<feature type="domain" description="Palmitoyltransferase DHHC" evidence="12">
    <location>
        <begin position="188"/>
        <end position="325"/>
    </location>
</feature>
<keyword evidence="7" id="KW-0449">Lipoprotein</keyword>
<proteinExistence type="inferred from homology"/>
<comment type="domain">
    <text evidence="10">The DHHC domain is required for palmitoyltransferase activity.</text>
</comment>
<evidence type="ECO:0000256" key="4">
    <source>
        <dbReference type="ARBA" id="ARBA00022989"/>
    </source>
</evidence>
<feature type="transmembrane region" description="Helical" evidence="10">
    <location>
        <begin position="237"/>
        <end position="259"/>
    </location>
</feature>
<comment type="caution">
    <text evidence="13">The sequence shown here is derived from an EMBL/GenBank/DDBJ whole genome shotgun (WGS) entry which is preliminary data.</text>
</comment>
<protein>
    <recommendedName>
        <fullName evidence="10">Palmitoyltransferase</fullName>
        <ecNumber evidence="10">2.3.1.225</ecNumber>
    </recommendedName>
</protein>
<organism evidence="13 15">
    <name type="scientific">Acrasis kona</name>
    <dbReference type="NCBI Taxonomy" id="1008807"/>
    <lineage>
        <taxon>Eukaryota</taxon>
        <taxon>Discoba</taxon>
        <taxon>Heterolobosea</taxon>
        <taxon>Tetramitia</taxon>
        <taxon>Eutetramitia</taxon>
        <taxon>Acrasidae</taxon>
        <taxon>Acrasis</taxon>
    </lineage>
</organism>
<sequence length="373" mass="42032">MRKQQKADEANATSASHETPKSTTTQDDSIKKDVEIRVSSKIHRNWPADNSVCCGGRLWFGPDRKLFILTIILILIPTGAFPGQVWPYFILNHHPALTAVIIAISALGLVTVLSSLLATAMSDPGIIPRKHLLCPNVYTSDNKYYSAVGELIDEVEVGRQAERTHNEFGNKFYPPLFQQITFNGKPQTLKYCYTCQIYRPPRCSHCPRCDNCVEKFDHHCPWTGTCIGKRNYRYFSLFVGSTTFMSLFIIGISLVQLILVSVEEYPNVPTIGFGPCLGNVLKRCPVAILLIIYLSLALTFVGSLCGFHSYLILTNQTTYETIKKKDKFAFSRGLCRNIQTFLCEGWSRKLNPYGNIPEPILIIEDPQPEIKKL</sequence>
<dbReference type="PROSITE" id="PS50216">
    <property type="entry name" value="DHHC"/>
    <property type="match status" value="1"/>
</dbReference>
<evidence type="ECO:0000313" key="15">
    <source>
        <dbReference type="Proteomes" id="UP001431209"/>
    </source>
</evidence>
<gene>
    <name evidence="13" type="ORF">AKO1_006411</name>
    <name evidence="14" type="ORF">AKO1_012807</name>
</gene>
<dbReference type="Pfam" id="PF01529">
    <property type="entry name" value="DHHC"/>
    <property type="match status" value="1"/>
</dbReference>
<evidence type="ECO:0000256" key="5">
    <source>
        <dbReference type="ARBA" id="ARBA00023136"/>
    </source>
</evidence>
<evidence type="ECO:0000256" key="9">
    <source>
        <dbReference type="ARBA" id="ARBA00048048"/>
    </source>
</evidence>
<dbReference type="GO" id="GO:0005783">
    <property type="term" value="C:endoplasmic reticulum"/>
    <property type="evidence" value="ECO:0007669"/>
    <property type="project" value="TreeGrafter"/>
</dbReference>
<evidence type="ECO:0000256" key="8">
    <source>
        <dbReference type="ARBA" id="ARBA00023315"/>
    </source>
</evidence>
<evidence type="ECO:0000256" key="2">
    <source>
        <dbReference type="ARBA" id="ARBA00022679"/>
    </source>
</evidence>
<evidence type="ECO:0000256" key="7">
    <source>
        <dbReference type="ARBA" id="ARBA00023288"/>
    </source>
</evidence>
<comment type="subcellular location">
    <subcellularLocation>
        <location evidence="1">Endomembrane system</location>
        <topology evidence="1">Multi-pass membrane protein</topology>
    </subcellularLocation>
</comment>
<feature type="compositionally biased region" description="Polar residues" evidence="11">
    <location>
        <begin position="11"/>
        <end position="27"/>
    </location>
</feature>
<evidence type="ECO:0000313" key="13">
    <source>
        <dbReference type="EMBL" id="KAL0476965.1"/>
    </source>
</evidence>
<feature type="transmembrane region" description="Helical" evidence="10">
    <location>
        <begin position="66"/>
        <end position="90"/>
    </location>
</feature>
<evidence type="ECO:0000256" key="3">
    <source>
        <dbReference type="ARBA" id="ARBA00022692"/>
    </source>
</evidence>
<keyword evidence="4 10" id="KW-1133">Transmembrane helix</keyword>
<evidence type="ECO:0000256" key="10">
    <source>
        <dbReference type="RuleBase" id="RU079119"/>
    </source>
</evidence>
<dbReference type="EMBL" id="JAOPGA020000741">
    <property type="protein sequence ID" value="KAL0481248.1"/>
    <property type="molecule type" value="Genomic_DNA"/>
</dbReference>